<dbReference type="InterPro" id="IPR036065">
    <property type="entry name" value="BolA-like_sf"/>
</dbReference>
<organism evidence="3 5">
    <name type="scientific">Acetobacter cibinongensis</name>
    <dbReference type="NCBI Taxonomy" id="146475"/>
    <lineage>
        <taxon>Bacteria</taxon>
        <taxon>Pseudomonadati</taxon>
        <taxon>Pseudomonadota</taxon>
        <taxon>Alphaproteobacteria</taxon>
        <taxon>Acetobacterales</taxon>
        <taxon>Acetobacteraceae</taxon>
        <taxon>Acetobacter</taxon>
    </lineage>
</organism>
<evidence type="ECO:0000313" key="3">
    <source>
        <dbReference type="EMBL" id="GAN61282.1"/>
    </source>
</evidence>
<dbReference type="Pfam" id="PF01722">
    <property type="entry name" value="BolA"/>
    <property type="match status" value="1"/>
</dbReference>
<gene>
    <name evidence="3" type="ORF">Abci_018_152</name>
    <name evidence="4" type="ORF">ACI01nite_04260</name>
</gene>
<dbReference type="SUPFAM" id="SSF82657">
    <property type="entry name" value="BolA-like"/>
    <property type="match status" value="1"/>
</dbReference>
<accession>A0A0D6N5J3</accession>
<dbReference type="GO" id="GO:0044572">
    <property type="term" value="P:[4Fe-4S] cluster assembly"/>
    <property type="evidence" value="ECO:0007669"/>
    <property type="project" value="TreeGrafter"/>
</dbReference>
<proteinExistence type="inferred from homology"/>
<dbReference type="InterPro" id="IPR002634">
    <property type="entry name" value="BolA"/>
</dbReference>
<dbReference type="STRING" id="1231339.Abci_018_152"/>
<dbReference type="PANTHER" id="PTHR46230:SF7">
    <property type="entry name" value="BOLA-LIKE PROTEIN 1"/>
    <property type="match status" value="1"/>
</dbReference>
<dbReference type="PANTHER" id="PTHR46230">
    <property type="match status" value="1"/>
</dbReference>
<evidence type="ECO:0000256" key="2">
    <source>
        <dbReference type="SAM" id="MobiDB-lite"/>
    </source>
</evidence>
<dbReference type="Gene3D" id="3.30.300.90">
    <property type="entry name" value="BolA-like"/>
    <property type="match status" value="1"/>
</dbReference>
<dbReference type="AlphaFoldDB" id="A0A0D6N5J3"/>
<accession>A0A6N3SL44</accession>
<keyword evidence="6" id="KW-1185">Reference proteome</keyword>
<dbReference type="EMBL" id="BJVU01000001">
    <property type="protein sequence ID" value="GEL57824.1"/>
    <property type="molecule type" value="Genomic_DNA"/>
</dbReference>
<keyword evidence="3" id="KW-0131">Cell cycle</keyword>
<feature type="compositionally biased region" description="Polar residues" evidence="2">
    <location>
        <begin position="1"/>
        <end position="12"/>
    </location>
</feature>
<reference evidence="4 6" key="2">
    <citation type="submission" date="2019-07" db="EMBL/GenBank/DDBJ databases">
        <title>Whole genome shotgun sequence of Acetobacter cibinongensis NBRC 16605.</title>
        <authorList>
            <person name="Hosoyama A."/>
            <person name="Uohara A."/>
            <person name="Ohji S."/>
            <person name="Ichikawa N."/>
        </authorList>
    </citation>
    <scope>NUCLEOTIDE SEQUENCE [LARGE SCALE GENOMIC DNA]</scope>
    <source>
        <strain evidence="4 6">NBRC 16605</strain>
    </source>
</reference>
<dbReference type="EMBL" id="BAMV01000018">
    <property type="protein sequence ID" value="GAN61282.1"/>
    <property type="molecule type" value="Genomic_DNA"/>
</dbReference>
<keyword evidence="3" id="KW-0132">Cell division</keyword>
<evidence type="ECO:0000313" key="5">
    <source>
        <dbReference type="Proteomes" id="UP000032671"/>
    </source>
</evidence>
<feature type="region of interest" description="Disordered" evidence="2">
    <location>
        <begin position="1"/>
        <end position="21"/>
    </location>
</feature>
<evidence type="ECO:0000313" key="4">
    <source>
        <dbReference type="EMBL" id="GEL57824.1"/>
    </source>
</evidence>
<name>A0A0D6N5J3_9PROT</name>
<reference evidence="3 5" key="1">
    <citation type="submission" date="2012-11" db="EMBL/GenBank/DDBJ databases">
        <title>Whole genome sequence of Acetobacter cibinongensis 4H-1.</title>
        <authorList>
            <person name="Azuma Y."/>
            <person name="Higashiura N."/>
            <person name="Hirakawa H."/>
            <person name="Matsushita K."/>
        </authorList>
    </citation>
    <scope>NUCLEOTIDE SEQUENCE [LARGE SCALE GENOMIC DNA]</scope>
    <source>
        <strain evidence="3 5">4H-1</strain>
    </source>
</reference>
<protein>
    <submittedName>
        <fullName evidence="4">BolA family transcriptional regulator</fullName>
    </submittedName>
    <submittedName>
        <fullName evidence="3">Stress response and cell division protein BolA</fullName>
    </submittedName>
</protein>
<dbReference type="Proteomes" id="UP000032671">
    <property type="component" value="Unassembled WGS sequence"/>
</dbReference>
<dbReference type="GO" id="GO:0051301">
    <property type="term" value="P:cell division"/>
    <property type="evidence" value="ECO:0007669"/>
    <property type="project" value="UniProtKB-KW"/>
</dbReference>
<evidence type="ECO:0000256" key="1">
    <source>
        <dbReference type="RuleBase" id="RU003860"/>
    </source>
</evidence>
<evidence type="ECO:0000313" key="6">
    <source>
        <dbReference type="Proteomes" id="UP000321891"/>
    </source>
</evidence>
<dbReference type="PIRSF" id="PIRSF003113">
    <property type="entry name" value="BolA"/>
    <property type="match status" value="1"/>
</dbReference>
<sequence length="112" mass="12243">MATVRNSASTHAPQGPRATRVRDVLTQTFTPLKMDIQDESHRHAHHVAMVRGPEAGASETHFRILLVSGAFDGVGRVARHRMVNEALKAEFDAGLHALALTLRTPEEDAKIS</sequence>
<dbReference type="Proteomes" id="UP000321891">
    <property type="component" value="Unassembled WGS sequence"/>
</dbReference>
<dbReference type="RefSeq" id="WP_048839420.1">
    <property type="nucleotide sequence ID" value="NZ_BAMV01000018.1"/>
</dbReference>
<comment type="similarity">
    <text evidence="1">Belongs to the BolA/IbaG family.</text>
</comment>
<comment type="caution">
    <text evidence="3">The sequence shown here is derived from an EMBL/GenBank/DDBJ whole genome shotgun (WGS) entry which is preliminary data.</text>
</comment>